<dbReference type="Pfam" id="PF02366">
    <property type="entry name" value="PMT"/>
    <property type="match status" value="1"/>
</dbReference>
<reference evidence="22 32" key="14">
    <citation type="submission" date="2020-09" db="EMBL/GenBank/DDBJ databases">
        <title>Co-existence of a novel multidrug-resistance efflux pump with carbapenem resistance gene blaVIM-2 in one megaplasmid in Pseudomonas putida.</title>
        <authorList>
            <person name="Peng K."/>
            <person name="Li R."/>
        </authorList>
    </citation>
    <scope>NUCLEOTIDE SEQUENCE [LARGE SCALE GENOMIC DNA]</scope>
    <source>
        <strain evidence="22 32">ZXPA-20</strain>
    </source>
</reference>
<reference evidence="16" key="16">
    <citation type="submission" date="2020-12" db="EMBL/GenBank/DDBJ databases">
        <title>Enhanced detection system for hospital associated transmission using whole genome sequencing surveillance.</title>
        <authorList>
            <person name="Harrison L.H."/>
            <person name="Van Tyne D."/>
            <person name="Marsh J.W."/>
            <person name="Griffith M.P."/>
            <person name="Snyder D.J."/>
            <person name="Cooper V.S."/>
            <person name="Mustapha M."/>
        </authorList>
    </citation>
    <scope>NUCLEOTIDE SEQUENCE</scope>
    <source>
        <strain evidence="16">PSB00042</strain>
    </source>
</reference>
<keyword evidence="7 8" id="KW-0472">Membrane</keyword>
<dbReference type="GO" id="GO:0000030">
    <property type="term" value="F:mannosyltransferase activity"/>
    <property type="evidence" value="ECO:0007669"/>
    <property type="project" value="InterPro"/>
</dbReference>
<reference evidence="23 28" key="7">
    <citation type="submission" date="2018-10" db="EMBL/GenBank/DDBJ databases">
        <title>An outbreak of IMP-63 producing strain in France.</title>
        <authorList>
            <person name="Bour M."/>
            <person name="Liapis E."/>
            <person name="Plesiat P."/>
        </authorList>
    </citation>
    <scope>NUCLEOTIDE SEQUENCE [LARGE SCALE GENOMIC DNA]</scope>
    <source>
        <strain evidence="23 28">12917</strain>
    </source>
</reference>
<evidence type="ECO:0000256" key="6">
    <source>
        <dbReference type="ARBA" id="ARBA00022989"/>
    </source>
</evidence>
<dbReference type="Proteomes" id="UP000515680">
    <property type="component" value="Chromosome"/>
</dbReference>
<feature type="transmembrane region" description="Helical" evidence="8">
    <location>
        <begin position="345"/>
        <end position="366"/>
    </location>
</feature>
<dbReference type="RefSeq" id="WP_010951444.1">
    <property type="nucleotide sequence ID" value="NZ_AP022055.1"/>
</dbReference>
<evidence type="ECO:0000313" key="14">
    <source>
        <dbReference type="EMBL" id="MBA6118755.1"/>
    </source>
</evidence>
<evidence type="ECO:0000313" key="17">
    <source>
        <dbReference type="EMBL" id="MDF3874483.1"/>
    </source>
</evidence>
<dbReference type="Proteomes" id="UP000442695">
    <property type="component" value="Unassembled WGS sequence"/>
</dbReference>
<comment type="subcellular location">
    <subcellularLocation>
        <location evidence="1">Cell membrane</location>
        <topology evidence="1">Multi-pass membrane protein</topology>
    </subcellularLocation>
</comment>
<protein>
    <submittedName>
        <fullName evidence="11">Phospholipid carrier-dependent glycosyltransferase</fullName>
    </submittedName>
    <submittedName>
        <fullName evidence="13">Sugar transferase</fullName>
    </submittedName>
    <submittedName>
        <fullName evidence="10">Undecaprenyl phosphate-alpha-4-amino-4-deoxy-L-arabinose arabinosyl transferase</fullName>
    </submittedName>
</protein>
<feature type="transmembrane region" description="Helical" evidence="8">
    <location>
        <begin position="85"/>
        <end position="103"/>
    </location>
</feature>
<dbReference type="GO" id="GO:0005886">
    <property type="term" value="C:plasma membrane"/>
    <property type="evidence" value="ECO:0007669"/>
    <property type="project" value="UniProtKB-SubCell"/>
</dbReference>
<dbReference type="EMBL" id="MINH01000021">
    <property type="protein sequence ID" value="POG04860.1"/>
    <property type="molecule type" value="Genomic_DNA"/>
</dbReference>
<dbReference type="EMBL" id="RJAI01000099">
    <property type="protein sequence ID" value="RNF78206.1"/>
    <property type="molecule type" value="Genomic_DNA"/>
</dbReference>
<dbReference type="Proteomes" id="UP000516786">
    <property type="component" value="Chromosome"/>
</dbReference>
<reference evidence="13 24" key="1">
    <citation type="submission" date="2015-10" db="EMBL/GenBank/DDBJ databases">
        <title>Pseudomonas putida clinical strains.</title>
        <authorList>
            <person name="Molina L."/>
            <person name="Udaondo Z."/>
        </authorList>
    </citation>
    <scope>NUCLEOTIDE SEQUENCE [LARGE SCALE GENOMIC DNA]</scope>
    <source>
        <strain evidence="13 24">HB13667</strain>
    </source>
</reference>
<keyword evidence="3" id="KW-0328">Glycosyltransferase</keyword>
<dbReference type="GO" id="GO:0006493">
    <property type="term" value="P:protein O-linked glycosylation"/>
    <property type="evidence" value="ECO:0007669"/>
    <property type="project" value="InterPro"/>
</dbReference>
<evidence type="ECO:0000313" key="20">
    <source>
        <dbReference type="EMBL" id="QCI09958.1"/>
    </source>
</evidence>
<evidence type="ECO:0000256" key="3">
    <source>
        <dbReference type="ARBA" id="ARBA00022676"/>
    </source>
</evidence>
<dbReference type="EMBL" id="CP061723">
    <property type="protein sequence ID" value="QOC98197.1"/>
    <property type="molecule type" value="Genomic_DNA"/>
</dbReference>
<dbReference type="OMA" id="YPLMDTT"/>
<dbReference type="EMBL" id="JAEHTE010000005">
    <property type="protein sequence ID" value="MBI6883825.1"/>
    <property type="molecule type" value="Genomic_DNA"/>
</dbReference>
<dbReference type="Proteomes" id="UP000050437">
    <property type="component" value="Unassembled WGS sequence"/>
</dbReference>
<evidence type="ECO:0000259" key="9">
    <source>
        <dbReference type="Pfam" id="PF02366"/>
    </source>
</evidence>
<dbReference type="Proteomes" id="UP000076857">
    <property type="component" value="Chromosome"/>
</dbReference>
<dbReference type="Proteomes" id="UP000278162">
    <property type="component" value="Unassembled WGS sequence"/>
</dbReference>
<dbReference type="InterPro" id="IPR003342">
    <property type="entry name" value="ArnT-like_N"/>
</dbReference>
<dbReference type="EMBL" id="WOWR01000032">
    <property type="protein sequence ID" value="KAF0252993.1"/>
    <property type="molecule type" value="Genomic_DNA"/>
</dbReference>
<dbReference type="AlphaFoldDB" id="A0A0N8HG76"/>
<organism evidence="13 24">
    <name type="scientific">Pseudomonas putida</name>
    <name type="common">Arthrobacter siderocapsulatus</name>
    <dbReference type="NCBI Taxonomy" id="303"/>
    <lineage>
        <taxon>Bacteria</taxon>
        <taxon>Pseudomonadati</taxon>
        <taxon>Pseudomonadota</taxon>
        <taxon>Gammaproteobacteria</taxon>
        <taxon>Pseudomonadales</taxon>
        <taxon>Pseudomonadaceae</taxon>
        <taxon>Pseudomonas</taxon>
    </lineage>
</organism>
<evidence type="ECO:0000313" key="27">
    <source>
        <dbReference type="Proteomes" id="UP000237230"/>
    </source>
</evidence>
<evidence type="ECO:0000313" key="33">
    <source>
        <dbReference type="Proteomes" id="UP000553948"/>
    </source>
</evidence>
<dbReference type="Proteomes" id="UP000298551">
    <property type="component" value="Chromosome"/>
</dbReference>
<evidence type="ECO:0000256" key="7">
    <source>
        <dbReference type="ARBA" id="ARBA00023136"/>
    </source>
</evidence>
<evidence type="ECO:0000256" key="2">
    <source>
        <dbReference type="ARBA" id="ARBA00022475"/>
    </source>
</evidence>
<dbReference type="GO" id="GO:0010041">
    <property type="term" value="P:response to iron(III) ion"/>
    <property type="evidence" value="ECO:0007669"/>
    <property type="project" value="TreeGrafter"/>
</dbReference>
<evidence type="ECO:0000313" key="32">
    <source>
        <dbReference type="Proteomes" id="UP000516786"/>
    </source>
</evidence>
<evidence type="ECO:0000313" key="26">
    <source>
        <dbReference type="Proteomes" id="UP000196082"/>
    </source>
</evidence>
<feature type="transmembrane region" description="Helical" evidence="8">
    <location>
        <begin position="206"/>
        <end position="225"/>
    </location>
</feature>
<reference evidence="11 31" key="10">
    <citation type="submission" date="2019-12" db="EMBL/GenBank/DDBJ databases">
        <title>complete genome sequences of Pseudomonas putida str. WP8-W18-CRE-01 isolated from wastewater treatment plant effluent.</title>
        <authorList>
            <person name="Sekizuka T."/>
            <person name="Itokawa K."/>
            <person name="Yatsu K."/>
            <person name="Inamine Y."/>
            <person name="Kuroda M."/>
        </authorList>
    </citation>
    <scope>NUCLEOTIDE SEQUENCE [LARGE SCALE GENOMIC DNA]</scope>
    <source>
        <strain evidence="11 31">WP8-W18-CRE-01</strain>
    </source>
</reference>
<dbReference type="Proteomes" id="UP001217741">
    <property type="component" value="Unassembled WGS sequence"/>
</dbReference>
<feature type="transmembrane region" description="Helical" evidence="8">
    <location>
        <begin position="267"/>
        <end position="286"/>
    </location>
</feature>
<dbReference type="EMBL" id="JARJLO010000426">
    <property type="protein sequence ID" value="MDF3874483.1"/>
    <property type="molecule type" value="Genomic_DNA"/>
</dbReference>
<dbReference type="PANTHER" id="PTHR33908:SF3">
    <property type="entry name" value="UNDECAPRENYL PHOSPHATE-ALPHA-4-AMINO-4-DEOXY-L-ARABINOSE ARABINOSYL TRANSFERASE"/>
    <property type="match status" value="1"/>
</dbReference>
<sequence>MLNLKNERTLWWVLGSILLLRLVGLGIYPLMDTSEARYAEMARKMVELNDWITPMFDYGVPFWGKPPLSFWTQAASMTVFGVNEFAARFPAWLLHLASCFIIIKLGTQQISRNAGIWAAIIFSSTTLGLVSSGVVLTDPVLSFSILLASYGFWRWMKCASKADAYLMFAGLGLGLLAKGPLTLVLMGAPAFAWFVIYKEWGRVLRLPWISGLVLMFGISVPWYVAAEMKTPGFMEYFFVGEHWSRYVVSNWAGDLYGSAHAKPYGSIWIQLGLSLLPWALFLPLLIRKRGSMQRFKAYLWLWALATPVFFTFAGNILWTYLLPALPAWALLLSARVSEVGPKTTWAAAASALVLPIIGAGIIYAGVLEERPQNQRDVVQAWLNVQSAHSAPLIYPGRRSYSSEFYSSGKSENIKDPAKWPRDGSFYLSRRLRDSKDGLPADLACTSITEANASQLLLCHWKRPAQGAEGLAGESNAETPRKNEG</sequence>
<reference evidence="29" key="8">
    <citation type="submission" date="2019-04" db="EMBL/GenBank/DDBJ databases">
        <title>Genome sequence of Pseudomonas putida 1290, an auxin catabolizing strain.</title>
        <authorList>
            <person name="Laird T.S."/>
            <person name="Leveau J.H.J."/>
        </authorList>
    </citation>
    <scope>NUCLEOTIDE SEQUENCE [LARGE SCALE GENOMIC DNA]</scope>
    <source>
        <strain evidence="29">1290</strain>
    </source>
</reference>
<evidence type="ECO:0000313" key="23">
    <source>
        <dbReference type="EMBL" id="RNF78206.1"/>
    </source>
</evidence>
<feature type="transmembrane region" description="Helical" evidence="8">
    <location>
        <begin position="12"/>
        <end position="31"/>
    </location>
</feature>
<feature type="transmembrane region" description="Helical" evidence="8">
    <location>
        <begin position="298"/>
        <end position="325"/>
    </location>
</feature>
<evidence type="ECO:0000313" key="10">
    <source>
        <dbReference type="EMBL" id="ANY85660.1"/>
    </source>
</evidence>
<keyword evidence="4 13" id="KW-0808">Transferase</keyword>
<evidence type="ECO:0000313" key="18">
    <source>
        <dbReference type="EMBL" id="OUM32300.1"/>
    </source>
</evidence>
<reference evidence="21 25" key="12">
    <citation type="submission" date="2020-04" db="EMBL/GenBank/DDBJ databases">
        <title>Complete genome sequence of Pseudomonas putida strain JQ581.</title>
        <authorList>
            <person name="Mu Y."/>
        </authorList>
    </citation>
    <scope>NUCLEOTIDE SEQUENCE [LARGE SCALE GENOMIC DNA]</scope>
    <source>
        <strain evidence="21 25">JQ581</strain>
    </source>
</reference>
<evidence type="ECO:0000313" key="12">
    <source>
        <dbReference type="EMBL" id="KAF0252993.1"/>
    </source>
</evidence>
<gene>
    <name evidence="10" type="primary">arnT</name>
    <name evidence="21" type="ORF">A3L25_000235</name>
    <name evidence="18" type="ORF">B8W72_14585</name>
    <name evidence="19" type="ORF">BGP84_18345</name>
    <name evidence="20" type="ORF">E6B08_00265</name>
    <name evidence="23" type="ORF">EFK07_29055</name>
    <name evidence="12" type="ORF">GN299_20670</name>
    <name evidence="14" type="ORF">H4C47_23855</name>
    <name evidence="13" type="ORF">HB13667_09910</name>
    <name evidence="22" type="ORF">ID616_00250</name>
    <name evidence="10" type="ORF">IEC33019_0046</name>
    <name evidence="15" type="ORF">IR015_14675</name>
    <name evidence="16" type="ORF">JEU22_07870</name>
    <name evidence="17" type="ORF">P3W50_29060</name>
    <name evidence="11" type="ORF">WP8W18C01_00440</name>
</gene>
<evidence type="ECO:0000313" key="16">
    <source>
        <dbReference type="EMBL" id="MBI6883825.1"/>
    </source>
</evidence>
<dbReference type="PANTHER" id="PTHR33908">
    <property type="entry name" value="MANNOSYLTRANSFERASE YKCB-RELATED"/>
    <property type="match status" value="1"/>
</dbReference>
<feature type="transmembrane region" description="Helical" evidence="8">
    <location>
        <begin position="115"/>
        <end position="136"/>
    </location>
</feature>
<evidence type="ECO:0000313" key="13">
    <source>
        <dbReference type="EMBL" id="KPM66196.1"/>
    </source>
</evidence>
<dbReference type="EMBL" id="NFSB01000076">
    <property type="protein sequence ID" value="OUM32300.1"/>
    <property type="molecule type" value="Genomic_DNA"/>
</dbReference>
<reference evidence="10" key="3">
    <citation type="submission" date="2016-07" db="EMBL/GenBank/DDBJ databases">
        <title>New class B carbapenemase carried by novel plasmid in Pseudomonas putida enviromental strain in eastern Amazonia.</title>
        <authorList>
            <person name="Souza C.O."/>
            <person name="Lima K.V."/>
            <person name="Brasiliense D.M."/>
            <person name="Perez-Chaparro P.J."/>
            <person name="Mamizuka E.M."/>
            <person name="Lima M.O."/>
            <person name="Lima L.N."/>
            <person name="McCulloch J.A."/>
        </authorList>
    </citation>
    <scope>NUCLEOTIDE SEQUENCE [LARGE SCALE GENOMIC DNA]</scope>
    <source>
        <strain evidence="10">IEC33019</strain>
    </source>
</reference>
<evidence type="ECO:0000313" key="31">
    <source>
        <dbReference type="Proteomes" id="UP000515680"/>
    </source>
</evidence>
<dbReference type="GO" id="GO:0009103">
    <property type="term" value="P:lipopolysaccharide biosynthetic process"/>
    <property type="evidence" value="ECO:0007669"/>
    <property type="project" value="UniProtKB-ARBA"/>
</dbReference>
<dbReference type="OrthoDB" id="9775035at2"/>
<dbReference type="Proteomes" id="UP000639504">
    <property type="component" value="Unassembled WGS sequence"/>
</dbReference>
<reference evidence="18 26" key="5">
    <citation type="submission" date="2017-05" db="EMBL/GenBank/DDBJ databases">
        <title>Whole genome sequence of Pseudomonas putida isolate 1312 commercialized as a biostimulant.</title>
        <authorList>
            <person name="Crovadore J."/>
            <person name="Blanc P."/>
            <person name="Chablais R."/>
            <person name="Cochard B."/>
            <person name="Grizard D."/>
            <person name="Lefort F."/>
        </authorList>
    </citation>
    <scope>NUCLEOTIDE SEQUENCE [LARGE SCALE GENOMIC DNA]</scope>
    <source>
        <strain evidence="18 26">1312</strain>
    </source>
</reference>
<reference evidence="20" key="9">
    <citation type="submission" date="2019-04" db="EMBL/GenBank/DDBJ databases">
        <title>Genome Sequence of Pseudomonas putida 1290, an Auxin Catabolizing Strain.</title>
        <authorList>
            <person name="Laird T.S."/>
            <person name="Leveau J.H.J."/>
        </authorList>
    </citation>
    <scope>NUCLEOTIDE SEQUENCE [LARGE SCALE GENOMIC DNA]</scope>
    <source>
        <strain evidence="20">1290</strain>
    </source>
</reference>
<evidence type="ECO:0000313" key="25">
    <source>
        <dbReference type="Proteomes" id="UP000076857"/>
    </source>
</evidence>
<dbReference type="EMBL" id="LKKS01000057">
    <property type="protein sequence ID" value="KPM66196.1"/>
    <property type="molecule type" value="Genomic_DNA"/>
</dbReference>
<dbReference type="GeneID" id="97165521"/>
<reference evidence="19 27" key="4">
    <citation type="submission" date="2016-08" db="EMBL/GenBank/DDBJ databases">
        <authorList>
            <person name="Seilhamer J.J."/>
        </authorList>
    </citation>
    <scope>NUCLEOTIDE SEQUENCE [LARGE SCALE GENOMIC DNA]</scope>
    <source>
        <strain evidence="19 27">KH-21-114</strain>
    </source>
</reference>
<evidence type="ECO:0000256" key="4">
    <source>
        <dbReference type="ARBA" id="ARBA00022679"/>
    </source>
</evidence>
<keyword evidence="5 8" id="KW-0812">Transmembrane</keyword>
<reference evidence="12 30" key="11">
    <citation type="submission" date="2019-12" db="EMBL/GenBank/DDBJ databases">
        <authorList>
            <person name="Woiski C."/>
        </authorList>
    </citation>
    <scope>NUCLEOTIDE SEQUENCE [LARGE SCALE GENOMIC DNA]</scope>
    <source>
        <strain evidence="12 30">BOE100</strain>
    </source>
</reference>
<reference evidence="14 33" key="13">
    <citation type="submission" date="2020-07" db="EMBL/GenBank/DDBJ databases">
        <title>Diversity of carbapenemase encoding genes among Pseudomonas putida group clinical isolates in a tertiary Brazilian hospital.</title>
        <authorList>
            <person name="Alberto-Lei F."/>
            <person name="Nodari C.S."/>
            <person name="Streling A.P."/>
            <person name="Paulino J.T."/>
            <person name="Bessa-Neto F.O."/>
            <person name="Cayo R."/>
            <person name="Gales A.C."/>
        </authorList>
    </citation>
    <scope>NUCLEOTIDE SEQUENCE [LARGE SCALE GENOMIC DNA]</scope>
    <source>
        <strain evidence="14 33">12464</strain>
    </source>
</reference>
<dbReference type="EMBL" id="JACGDG010000025">
    <property type="protein sequence ID" value="MBA6118755.1"/>
    <property type="molecule type" value="Genomic_DNA"/>
</dbReference>
<dbReference type="Proteomes" id="UP000237230">
    <property type="component" value="Unassembled WGS sequence"/>
</dbReference>
<evidence type="ECO:0000256" key="5">
    <source>
        <dbReference type="ARBA" id="ARBA00022692"/>
    </source>
</evidence>
<dbReference type="EMBL" id="JADLKB010000014">
    <property type="protein sequence ID" value="MBF8736649.1"/>
    <property type="molecule type" value="Genomic_DNA"/>
</dbReference>
<evidence type="ECO:0000313" key="28">
    <source>
        <dbReference type="Proteomes" id="UP000278162"/>
    </source>
</evidence>
<dbReference type="GO" id="GO:0016763">
    <property type="term" value="F:pentosyltransferase activity"/>
    <property type="evidence" value="ECO:0007669"/>
    <property type="project" value="TreeGrafter"/>
</dbReference>
<name>A0A0N8HG76_PSEPU</name>
<reference evidence="21 25" key="2">
    <citation type="submission" date="2016-04" db="EMBL/GenBank/DDBJ databases">
        <authorList>
            <person name="Qiu J."/>
        </authorList>
    </citation>
    <scope>NUCLEOTIDE SEQUENCE [LARGE SCALE GENOMIC DNA]</scope>
    <source>
        <strain evidence="21 25">JQ581</strain>
    </source>
</reference>
<evidence type="ECO:0000313" key="19">
    <source>
        <dbReference type="EMBL" id="POG04860.1"/>
    </source>
</evidence>
<reference evidence="19 27" key="6">
    <citation type="submission" date="2018-03" db="EMBL/GenBank/DDBJ databases">
        <title>Draft genome of Pseudomonas putida strain KH-21-114.</title>
        <authorList>
            <person name="Yoshizawa S."/>
            <person name="Khan N.H."/>
            <person name="Nishimura M."/>
            <person name="Chiura H.X."/>
            <person name="Ogura Y."/>
            <person name="Hayashi T."/>
            <person name="Kogure K."/>
        </authorList>
    </citation>
    <scope>NUCLEOTIDE SEQUENCE [LARGE SCALE GENOMIC DNA]</scope>
    <source>
        <strain evidence="19 27">KH-21-114</strain>
    </source>
</reference>
<proteinExistence type="predicted"/>
<evidence type="ECO:0000313" key="22">
    <source>
        <dbReference type="EMBL" id="QOC98197.1"/>
    </source>
</evidence>
<feature type="domain" description="ArnT-like N-terminal" evidence="9">
    <location>
        <begin position="32"/>
        <end position="237"/>
    </location>
</feature>
<reference evidence="15" key="15">
    <citation type="submission" date="2020-10" db="EMBL/GenBank/DDBJ databases">
        <title>Genome sequences of Pseudomonas isolates.</title>
        <authorList>
            <person name="Wessels L."/>
            <person name="Reich F."/>
            <person name="Hammerl J."/>
        </authorList>
    </citation>
    <scope>NUCLEOTIDE SEQUENCE</scope>
    <source>
        <strain evidence="15">20-MO00640-0</strain>
    </source>
</reference>
<dbReference type="EMBL" id="CP016634">
    <property type="protein sequence ID" value="ANY85660.1"/>
    <property type="molecule type" value="Genomic_DNA"/>
</dbReference>
<keyword evidence="6 8" id="KW-1133">Transmembrane helix</keyword>
<evidence type="ECO:0000256" key="1">
    <source>
        <dbReference type="ARBA" id="ARBA00004651"/>
    </source>
</evidence>
<dbReference type="Proteomes" id="UP000196082">
    <property type="component" value="Unassembled WGS sequence"/>
</dbReference>
<dbReference type="EMBL" id="CP050951">
    <property type="protein sequence ID" value="QJQ07917.1"/>
    <property type="molecule type" value="Genomic_DNA"/>
</dbReference>
<dbReference type="EMBL" id="CP039371">
    <property type="protein sequence ID" value="QCI09958.1"/>
    <property type="molecule type" value="Genomic_DNA"/>
</dbReference>
<evidence type="ECO:0000313" key="29">
    <source>
        <dbReference type="Proteomes" id="UP000298551"/>
    </source>
</evidence>
<evidence type="ECO:0000256" key="8">
    <source>
        <dbReference type="SAM" id="Phobius"/>
    </source>
</evidence>
<dbReference type="Proteomes" id="UP000637061">
    <property type="component" value="Unassembled WGS sequence"/>
</dbReference>
<dbReference type="EMBL" id="AP022227">
    <property type="protein sequence ID" value="BBT37703.1"/>
    <property type="molecule type" value="Genomic_DNA"/>
</dbReference>
<reference evidence="17" key="17">
    <citation type="submission" date="2023-03" db="EMBL/GenBank/DDBJ databases">
        <title>Draft assemblies of triclosan tolerant bacteria isolated from returned activated sludge.</title>
        <authorList>
            <person name="Van Hamelsveld S."/>
        </authorList>
    </citation>
    <scope>NUCLEOTIDE SEQUENCE</scope>
    <source>
        <strain evidence="17">GW210012_S60</strain>
    </source>
</reference>
<dbReference type="Proteomes" id="UP000553948">
    <property type="component" value="Unassembled WGS sequence"/>
</dbReference>
<evidence type="ECO:0000313" key="24">
    <source>
        <dbReference type="Proteomes" id="UP000050437"/>
    </source>
</evidence>
<accession>A0A0N8HG76</accession>
<evidence type="ECO:0000313" key="21">
    <source>
        <dbReference type="EMBL" id="QJQ07917.1"/>
    </source>
</evidence>
<feature type="transmembrane region" description="Helical" evidence="8">
    <location>
        <begin position="164"/>
        <end position="194"/>
    </location>
</feature>
<dbReference type="InterPro" id="IPR050297">
    <property type="entry name" value="LipidA_mod_glycosyltrf_83"/>
</dbReference>
<dbReference type="PATRIC" id="fig|303.175.peg.59"/>
<evidence type="ECO:0000313" key="11">
    <source>
        <dbReference type="EMBL" id="BBT37703.1"/>
    </source>
</evidence>
<evidence type="ECO:0000313" key="15">
    <source>
        <dbReference type="EMBL" id="MBF8736649.1"/>
    </source>
</evidence>
<evidence type="ECO:0000313" key="30">
    <source>
        <dbReference type="Proteomes" id="UP000442695"/>
    </source>
</evidence>
<keyword evidence="2" id="KW-1003">Cell membrane</keyword>